<dbReference type="InterPro" id="IPR000868">
    <property type="entry name" value="Isochorismatase-like_dom"/>
</dbReference>
<dbReference type="PANTHER" id="PTHR14119">
    <property type="entry name" value="HYDROLASE"/>
    <property type="match status" value="1"/>
</dbReference>
<dbReference type="InterPro" id="IPR050993">
    <property type="entry name" value="Isochorismatase_domain"/>
</dbReference>
<evidence type="ECO:0000259" key="1">
    <source>
        <dbReference type="Pfam" id="PF00857"/>
    </source>
</evidence>
<dbReference type="Gene3D" id="3.40.50.850">
    <property type="entry name" value="Isochorismatase-like"/>
    <property type="match status" value="1"/>
</dbReference>
<evidence type="ECO:0000313" key="3">
    <source>
        <dbReference type="Proteomes" id="UP000001208"/>
    </source>
</evidence>
<dbReference type="OrthoDB" id="9789777at2"/>
<dbReference type="eggNOG" id="COG1335">
    <property type="taxonomic scope" value="Bacteria"/>
</dbReference>
<gene>
    <name evidence="2" type="ordered locus">Ctha_1559</name>
</gene>
<accession>B3QS73</accession>
<dbReference type="SUPFAM" id="SSF52499">
    <property type="entry name" value="Isochorismatase-like hydrolases"/>
    <property type="match status" value="1"/>
</dbReference>
<protein>
    <submittedName>
        <fullName evidence="2">Isochorismatase hydrolase</fullName>
    </submittedName>
</protein>
<dbReference type="AlphaFoldDB" id="B3QS73"/>
<dbReference type="CDD" id="cd01012">
    <property type="entry name" value="YcaC_related"/>
    <property type="match status" value="1"/>
</dbReference>
<dbReference type="EMBL" id="CP001100">
    <property type="protein sequence ID" value="ACF14018.1"/>
    <property type="molecule type" value="Genomic_DNA"/>
</dbReference>
<dbReference type="KEGG" id="cts:Ctha_1559"/>
<dbReference type="HOGENOM" id="CLU_066901_0_1_10"/>
<organism evidence="2 3">
    <name type="scientific">Chloroherpeton thalassium (strain ATCC 35110 / GB-78)</name>
    <dbReference type="NCBI Taxonomy" id="517418"/>
    <lineage>
        <taxon>Bacteria</taxon>
        <taxon>Pseudomonadati</taxon>
        <taxon>Chlorobiota</taxon>
        <taxon>Chlorobiia</taxon>
        <taxon>Chlorobiales</taxon>
        <taxon>Chloroherpetonaceae</taxon>
        <taxon>Chloroherpeton</taxon>
    </lineage>
</organism>
<dbReference type="RefSeq" id="WP_012500102.1">
    <property type="nucleotide sequence ID" value="NC_011026.1"/>
</dbReference>
<name>B3QS73_CHLT3</name>
<sequence>MLDLDNTALVVIDVQGKLAELMHQKESLFENLARLIQGAQILEMPIILTEQYPKGLGRTIDALSSLMPAVTPVEKITFSCCANPDFSEVLRGLHRKQLLVCGIETHICVYQTTMDLLTAGYEVHIVSDAVSSRSAHNKQLGLERMKSAGAVLTGTEMALFELLHIAQGEKFKQISKLVK</sequence>
<dbReference type="STRING" id="517418.Ctha_1559"/>
<feature type="domain" description="Isochorismatase-like" evidence="1">
    <location>
        <begin position="7"/>
        <end position="156"/>
    </location>
</feature>
<keyword evidence="3" id="KW-1185">Reference proteome</keyword>
<dbReference type="Proteomes" id="UP000001208">
    <property type="component" value="Chromosome"/>
</dbReference>
<dbReference type="Pfam" id="PF00857">
    <property type="entry name" value="Isochorismatase"/>
    <property type="match status" value="1"/>
</dbReference>
<proteinExistence type="predicted"/>
<reference evidence="2 3" key="1">
    <citation type="submission" date="2008-06" db="EMBL/GenBank/DDBJ databases">
        <title>Complete sequence of Chloroherpeton thalassium ATCC 35110.</title>
        <authorList>
            <consortium name="US DOE Joint Genome Institute"/>
            <person name="Lucas S."/>
            <person name="Copeland A."/>
            <person name="Lapidus A."/>
            <person name="Glavina del Rio T."/>
            <person name="Dalin E."/>
            <person name="Tice H."/>
            <person name="Bruce D."/>
            <person name="Goodwin L."/>
            <person name="Pitluck S."/>
            <person name="Schmutz J."/>
            <person name="Larimer F."/>
            <person name="Land M."/>
            <person name="Hauser L."/>
            <person name="Kyrpides N."/>
            <person name="Mikhailova N."/>
            <person name="Liu Z."/>
            <person name="Li T."/>
            <person name="Zhao F."/>
            <person name="Overmann J."/>
            <person name="Bryant D.A."/>
            <person name="Richardson P."/>
        </authorList>
    </citation>
    <scope>NUCLEOTIDE SEQUENCE [LARGE SCALE GENOMIC DNA]</scope>
    <source>
        <strain evidence="3">ATCC 35110 / GB-78</strain>
    </source>
</reference>
<dbReference type="InterPro" id="IPR036380">
    <property type="entry name" value="Isochorismatase-like_sf"/>
</dbReference>
<keyword evidence="2" id="KW-0378">Hydrolase</keyword>
<evidence type="ECO:0000313" key="2">
    <source>
        <dbReference type="EMBL" id="ACF14018.1"/>
    </source>
</evidence>
<dbReference type="PANTHER" id="PTHR14119:SF3">
    <property type="entry name" value="ISOCHORISMATASE DOMAIN-CONTAINING PROTEIN 2"/>
    <property type="match status" value="1"/>
</dbReference>
<dbReference type="GO" id="GO:0016787">
    <property type="term" value="F:hydrolase activity"/>
    <property type="evidence" value="ECO:0007669"/>
    <property type="project" value="UniProtKB-KW"/>
</dbReference>